<gene>
    <name evidence="2" type="ORF">FB4_0598</name>
</gene>
<sequence>MKSFVKKGIIYSLIGIMQLGIGASVIEASPKHEQRSHKQHWNDRDQRDRKIEEERKRHEREMERRDHEEEWQWKERQEREKDHHEEVMRTLGGIALLYILTNN</sequence>
<proteinExistence type="predicted"/>
<evidence type="ECO:0000313" key="3">
    <source>
        <dbReference type="Proteomes" id="UP000004324"/>
    </source>
</evidence>
<dbReference type="EMBL" id="AKVJ01000022">
    <property type="protein sequence ID" value="EIW19073.1"/>
    <property type="molecule type" value="Genomic_DNA"/>
</dbReference>
<reference evidence="2 3" key="1">
    <citation type="journal article" date="2012" name="J. Bacteriol.">
        <title>Draft Genome Sequences for Two Metal-Reducing Pelosinus fermentans Strains Isolated from a Cr(VI)-Contaminated Site and for Type Strain R7.</title>
        <authorList>
            <person name="Brown S.D."/>
            <person name="Podar M."/>
            <person name="Klingeman D.M."/>
            <person name="Johnson C.M."/>
            <person name="Yang Z.K."/>
            <person name="Utturkar S.M."/>
            <person name="Land M.L."/>
            <person name="Mosher J.J."/>
            <person name="Hurt R.A.Jr."/>
            <person name="Phelps T.J."/>
            <person name="Palumbo A.V."/>
            <person name="Arkin A.P."/>
            <person name="Hazen T.C."/>
            <person name="Elias D.A."/>
        </authorList>
    </citation>
    <scope>NUCLEOTIDE SEQUENCE [LARGE SCALE GENOMIC DNA]</scope>
    <source>
        <strain evidence="2 3">B4</strain>
    </source>
</reference>
<dbReference type="Proteomes" id="UP000004324">
    <property type="component" value="Unassembled WGS sequence"/>
</dbReference>
<comment type="caution">
    <text evidence="2">The sequence shown here is derived from an EMBL/GenBank/DDBJ whole genome shotgun (WGS) entry which is preliminary data.</text>
</comment>
<name>I8RH88_9FIRM</name>
<protein>
    <submittedName>
        <fullName evidence="2">Uncharacterized protein</fullName>
    </submittedName>
</protein>
<dbReference type="PATRIC" id="fig|1149862.3.peg.2029"/>
<dbReference type="OrthoDB" id="1685126at2"/>
<feature type="compositionally biased region" description="Basic and acidic residues" evidence="1">
    <location>
        <begin position="40"/>
        <end position="84"/>
    </location>
</feature>
<feature type="region of interest" description="Disordered" evidence="1">
    <location>
        <begin position="30"/>
        <end position="84"/>
    </location>
</feature>
<accession>I8RH88</accession>
<evidence type="ECO:0000256" key="1">
    <source>
        <dbReference type="SAM" id="MobiDB-lite"/>
    </source>
</evidence>
<keyword evidence="3" id="KW-1185">Reference proteome</keyword>
<dbReference type="AlphaFoldDB" id="I8RH88"/>
<organism evidence="2 3">
    <name type="scientific">Pelosinus fermentans B4</name>
    <dbReference type="NCBI Taxonomy" id="1149862"/>
    <lineage>
        <taxon>Bacteria</taxon>
        <taxon>Bacillati</taxon>
        <taxon>Bacillota</taxon>
        <taxon>Negativicutes</taxon>
        <taxon>Selenomonadales</taxon>
        <taxon>Sporomusaceae</taxon>
        <taxon>Pelosinus</taxon>
    </lineage>
</organism>
<evidence type="ECO:0000313" key="2">
    <source>
        <dbReference type="EMBL" id="EIW19073.1"/>
    </source>
</evidence>
<dbReference type="RefSeq" id="WP_007933670.1">
    <property type="nucleotide sequence ID" value="NZ_AKVJ01000022.1"/>
</dbReference>